<feature type="compositionally biased region" description="Low complexity" evidence="10">
    <location>
        <begin position="1982"/>
        <end position="1991"/>
    </location>
</feature>
<feature type="region of interest" description="Disordered" evidence="10">
    <location>
        <begin position="1"/>
        <end position="106"/>
    </location>
</feature>
<feature type="compositionally biased region" description="Pro residues" evidence="10">
    <location>
        <begin position="1"/>
        <end position="10"/>
    </location>
</feature>
<evidence type="ECO:0000256" key="5">
    <source>
        <dbReference type="ARBA" id="ARBA00023054"/>
    </source>
</evidence>
<dbReference type="InterPro" id="IPR015943">
    <property type="entry name" value="WD40/YVTN_repeat-like_dom_sf"/>
</dbReference>
<dbReference type="PROSITE" id="PS50082">
    <property type="entry name" value="WD_REPEATS_2"/>
    <property type="match status" value="1"/>
</dbReference>
<dbReference type="EMBL" id="ML014125">
    <property type="protein sequence ID" value="RKP03307.1"/>
    <property type="molecule type" value="Genomic_DNA"/>
</dbReference>
<dbReference type="PANTHER" id="PTHR14885">
    <property type="entry name" value="CILIA- AND FLAGELLA-ASSOCIATED PROTEIN 43-RELATED"/>
    <property type="match status" value="1"/>
</dbReference>
<evidence type="ECO:0000256" key="8">
    <source>
        <dbReference type="PROSITE-ProRule" id="PRU00221"/>
    </source>
</evidence>
<dbReference type="InterPro" id="IPR036322">
    <property type="entry name" value="WD40_repeat_dom_sf"/>
</dbReference>
<feature type="compositionally biased region" description="Low complexity" evidence="10">
    <location>
        <begin position="61"/>
        <end position="70"/>
    </location>
</feature>
<feature type="compositionally biased region" description="Low complexity" evidence="10">
    <location>
        <begin position="1608"/>
        <end position="1618"/>
    </location>
</feature>
<reference evidence="12" key="1">
    <citation type="journal article" date="2018" name="Nat. Microbiol.">
        <title>Leveraging single-cell genomics to expand the fungal tree of life.</title>
        <authorList>
            <person name="Ahrendt S.R."/>
            <person name="Quandt C.A."/>
            <person name="Ciobanu D."/>
            <person name="Clum A."/>
            <person name="Salamov A."/>
            <person name="Andreopoulos B."/>
            <person name="Cheng J.F."/>
            <person name="Woyke T."/>
            <person name="Pelin A."/>
            <person name="Henrissat B."/>
            <person name="Reynolds N.K."/>
            <person name="Benny G.L."/>
            <person name="Smith M.E."/>
            <person name="James T.Y."/>
            <person name="Grigoriev I.V."/>
        </authorList>
    </citation>
    <scope>NUCLEOTIDE SEQUENCE [LARGE SCALE GENOMIC DNA]</scope>
    <source>
        <strain evidence="12">ATCC 52028</strain>
    </source>
</reference>
<proteinExistence type="predicted"/>
<protein>
    <recommendedName>
        <fullName evidence="13">Cilia- and flagella-associated protein 43</fullName>
    </recommendedName>
</protein>
<comment type="subcellular location">
    <subcellularLocation>
        <location evidence="1">Cytoplasm</location>
        <location evidence="1">Cytoskeleton</location>
        <location evidence="1">Cilium axoneme</location>
    </subcellularLocation>
</comment>
<feature type="compositionally biased region" description="Low complexity" evidence="10">
    <location>
        <begin position="1196"/>
        <end position="1214"/>
    </location>
</feature>
<dbReference type="SMART" id="SM00320">
    <property type="entry name" value="WD40"/>
    <property type="match status" value="4"/>
</dbReference>
<evidence type="ECO:0000256" key="2">
    <source>
        <dbReference type="ARBA" id="ARBA00022490"/>
    </source>
</evidence>
<name>A0A4P9XCW2_9FUNG</name>
<dbReference type="PANTHER" id="PTHR14885:SF3">
    <property type="entry name" value="CILIA- AND FLAGELLA-ASSOCIATED PROTEIN 44"/>
    <property type="match status" value="1"/>
</dbReference>
<feature type="region of interest" description="Disordered" evidence="10">
    <location>
        <begin position="2083"/>
        <end position="2271"/>
    </location>
</feature>
<evidence type="ECO:0000256" key="3">
    <source>
        <dbReference type="ARBA" id="ARBA00022574"/>
    </source>
</evidence>
<organism evidence="11 12">
    <name type="scientific">Caulochytrium protostelioides</name>
    <dbReference type="NCBI Taxonomy" id="1555241"/>
    <lineage>
        <taxon>Eukaryota</taxon>
        <taxon>Fungi</taxon>
        <taxon>Fungi incertae sedis</taxon>
        <taxon>Chytridiomycota</taxon>
        <taxon>Chytridiomycota incertae sedis</taxon>
        <taxon>Chytridiomycetes</taxon>
        <taxon>Caulochytriales</taxon>
        <taxon>Caulochytriaceae</taxon>
        <taxon>Caulochytrium</taxon>
    </lineage>
</organism>
<evidence type="ECO:0000256" key="1">
    <source>
        <dbReference type="ARBA" id="ARBA00004430"/>
    </source>
</evidence>
<keyword evidence="2" id="KW-0963">Cytoplasm</keyword>
<dbReference type="GO" id="GO:0005930">
    <property type="term" value="C:axoneme"/>
    <property type="evidence" value="ECO:0007669"/>
    <property type="project" value="UniProtKB-SubCell"/>
</dbReference>
<feature type="compositionally biased region" description="Polar residues" evidence="10">
    <location>
        <begin position="86"/>
        <end position="100"/>
    </location>
</feature>
<keyword evidence="7" id="KW-0966">Cell projection</keyword>
<dbReference type="Pfam" id="PF00400">
    <property type="entry name" value="WD40"/>
    <property type="match status" value="1"/>
</dbReference>
<accession>A0A4P9XCW2</accession>
<dbReference type="STRING" id="1555241.A0A4P9XCW2"/>
<feature type="compositionally biased region" description="Low complexity" evidence="10">
    <location>
        <begin position="1629"/>
        <end position="1641"/>
    </location>
</feature>
<feature type="region of interest" description="Disordered" evidence="10">
    <location>
        <begin position="1961"/>
        <end position="2051"/>
    </location>
</feature>
<evidence type="ECO:0000313" key="12">
    <source>
        <dbReference type="Proteomes" id="UP000274922"/>
    </source>
</evidence>
<feature type="compositionally biased region" description="Acidic residues" evidence="10">
    <location>
        <begin position="2159"/>
        <end position="2172"/>
    </location>
</feature>
<sequence>MASPPEPDAAPSPTAADLSSAPVLTSEMDAAAAAVHADGDPDDGHHDAPAAAVSHTAIHEATAPPSDAADAPPPHRSEPSLRDTMSPPTSGRLSAMTSSGRIAPMQKSVSIVDTPQVAEPHRLSTTDSSGGSTDALAQEQAAARAGIQPPAMRPMLGSARSVSHLRGSMGSMRFKSTGDLHAPSPEALAITEQYEAVAAGALPTSTASASLKEPRLASLLALDTRKHANLVPTDVPHQFLTITGSTLVTIDAGAGTRTHFQLPSGKTIGALALHPTFRFIALAETNTDGPLIYVYRYPEMVLFRVLEGGSATGFACLAFSPAPREGSPSGQEHEPGAVLASIGIAPGYLLTLWNWRDQKITLRSKAFSQDVYNFAFAPDDPTQIVTSGVGHIKFWKMSSTFTGLKLQGTLGKFGTSELSDIRAFVFLPDGTILSTSEQGNLLLWDGDSIKCELAATGRKSCHAGAVTGMVLNDHEVTTTGDDGWVRSWDLETILNADTALAAAAAAAPVVNTGGPTTANAAGAGAPGTKPGEPGAPSATAPKVAYLEMLEEMSIDKDTAIRHLVRIPGAVAEYWVQTAGAFLRIDTHKRVVDKLVPCHAGAVTALDVSHALNVLVSGGQDGTLRLYDYAADAALVTQRCSAPVTAMRYLPRQLDAQGRALAVGFEDGFLRIYTHAMPQEGVNGRFVLQYVARPHATAVKHLLMDHAEDSRSTALITSDGQDLFVFSIDLGRQDAASATFNRKTARVYTLGFVRAPGLIRQIAVHPSAGSDMDGLGGMGGGGDGADAMMPPNLTLTMADGARAQTLTWRRAVKRRYGATSMVLTDAFYALAPLDLPPAYDVRHVLFVNGMVSLILLKATTTEAAADGVYQVRSVELRDAYRSALLHAAPATDPLVSIALSADQATLYVVAANDVIHAIRLLRSDLFLDGQSGHESLKAASDRAAEHQRPVRRFMAGSTLSPGPGVHSGLLVRTTATGDATWVAGPDGSIMCYRVPGTPLAGPTLSDAALRAAAETGLDEAVDVTDPNTYTIEVAALQSQKDLQLNEYREKRKAIEEDIARLRHEFQSLQDAYASRGASGRADPLWRVDAGLERDVAQATQQRIQAILDSNAYEQRKAALKPQKFRDAFLNRVAEMAPGVAGCLTALTVTGFRVLKPDFLGNEEARALCEAADAQARGEPGTSLHGGLEAVAGDRSPAATATATATPATATTTATSGAGGGMVASAATTQPPAGRTHDSKTAPSSTAVAVTATTTAFGEPFKLPDTTGMTKGDARKKIRQTYLAYWQQLMRHKPDEATENPQDLALIQHAKRHVGDYILKTSDEYGAADGESMEVENAQKKWMQIPLLQYSIQKLQLALNNELRQLQAMREAMLQRLEAAVIQFNQLGDALRREMPQLSVAVMPPAAEICGKGAAADLDHLRMAPAQGAPGPADARSPGADRPRRIHSWIHRRNQIIDGILNGFTRFDQRLSDINLDKIHLERDLKFAHLRLILLYQEWLLLKDFDASDQKLSASISAKRQERDANDAKLQAYQARLQDGKATLATLAEADRALEVELAHLLEEDPSNSGEILTKIYRKNIKRERARGHAGHGAHDGGADGAAGEGRGDGVASTYASSDPSDSDDDDDSDASSVVSVTPVSDACPPDCPRKLHAGVLALRQRRLDLRERVEIVNKEAEAVRKEYDAFAKKQRIIEAALLNFQKELQALQRQKQLKLNELDVVVPIRPDQVCVFQSTAWPDDFSPTIVFPAKSLTALQNRIEAIGKEKQQVRRQYLELRQNHVRLIRARKEKTSQLQALEKKAVEVQMLKFGHIIDLEQMENAGPDKQADELAAHLDAASKVFYGQMAQLDAELAFVKRELAQALKENTDLTETLASSLVTSRSMRETLRRLPGPQVVEQPGPRPVESADRDHLVQTIEAQAQEMDALRAEIETLLRKPGNEHVRLPHTRDINAKGIVRPAATAAPGSLHAHTHPHAHPADGHDAAAGGIDGHASPTGRVHFEASPASFSAHPRQRPMPPVAAAEPSHRTAADAADADASQAPSPALTTPASVLAPSTATATASRLSLGGSQTSSRARLAAAGPVSAAGRSGAASGAGSAIASGRGTPRTAGSAAASSPASATASPRASQGGLRSAAHLPPIPAGAGAQDPRDASAAGVDHEDGEDGIDHEGEDAAYDRAHTADETADAVGLSTQSGGAEEESAEIPLEAALPEMVHGSDQEQHVPLETDHEHAEPTELVEFTEPTEEIDVSADTGEEELESIEPVEVDESPSP</sequence>
<evidence type="ECO:0000313" key="11">
    <source>
        <dbReference type="EMBL" id="RKP03307.1"/>
    </source>
</evidence>
<feature type="compositionally biased region" description="Acidic residues" evidence="10">
    <location>
        <begin position="2241"/>
        <end position="2271"/>
    </location>
</feature>
<evidence type="ECO:0000256" key="9">
    <source>
        <dbReference type="SAM" id="Coils"/>
    </source>
</evidence>
<feature type="coiled-coil region" evidence="9">
    <location>
        <begin position="1751"/>
        <end position="1806"/>
    </location>
</feature>
<feature type="compositionally biased region" description="Basic and acidic residues" evidence="10">
    <location>
        <begin position="2214"/>
        <end position="2233"/>
    </location>
</feature>
<dbReference type="PROSITE" id="PS50294">
    <property type="entry name" value="WD_REPEATS_REGION"/>
    <property type="match status" value="1"/>
</dbReference>
<feature type="coiled-coil region" evidence="9">
    <location>
        <begin position="1908"/>
        <end position="1935"/>
    </location>
</feature>
<dbReference type="InterPro" id="IPR001680">
    <property type="entry name" value="WD40_rpt"/>
</dbReference>
<feature type="compositionally biased region" description="Low complexity" evidence="10">
    <location>
        <begin position="2029"/>
        <end position="2043"/>
    </location>
</feature>
<feature type="compositionally biased region" description="Low complexity" evidence="10">
    <location>
        <begin position="2083"/>
        <end position="2126"/>
    </location>
</feature>
<dbReference type="Proteomes" id="UP000274922">
    <property type="component" value="Unassembled WGS sequence"/>
</dbReference>
<keyword evidence="6" id="KW-0206">Cytoskeleton</keyword>
<evidence type="ECO:0000256" key="7">
    <source>
        <dbReference type="ARBA" id="ARBA00023273"/>
    </source>
</evidence>
<feature type="coiled-coil region" evidence="9">
    <location>
        <begin position="1844"/>
        <end position="1871"/>
    </location>
</feature>
<dbReference type="SUPFAM" id="SSF50978">
    <property type="entry name" value="WD40 repeat-like"/>
    <property type="match status" value="1"/>
</dbReference>
<feature type="coiled-coil region" evidence="9">
    <location>
        <begin position="1661"/>
        <end position="1716"/>
    </location>
</feature>
<feature type="coiled-coil region" evidence="9">
    <location>
        <begin position="1043"/>
        <end position="1070"/>
    </location>
</feature>
<keyword evidence="3 8" id="KW-0853">WD repeat</keyword>
<evidence type="ECO:0000256" key="10">
    <source>
        <dbReference type="SAM" id="MobiDB-lite"/>
    </source>
</evidence>
<feature type="compositionally biased region" description="Acidic residues" evidence="10">
    <location>
        <begin position="1619"/>
        <end position="1628"/>
    </location>
</feature>
<keyword evidence="5 9" id="KW-0175">Coiled coil</keyword>
<keyword evidence="12" id="KW-1185">Reference proteome</keyword>
<evidence type="ECO:0000256" key="6">
    <source>
        <dbReference type="ARBA" id="ARBA00023212"/>
    </source>
</evidence>
<dbReference type="OrthoDB" id="10250769at2759"/>
<dbReference type="Gene3D" id="2.130.10.10">
    <property type="entry name" value="YVTN repeat-like/Quinoprotein amine dehydrogenase"/>
    <property type="match status" value="2"/>
</dbReference>
<feature type="coiled-coil region" evidence="9">
    <location>
        <begin position="1350"/>
        <end position="1392"/>
    </location>
</feature>
<feature type="repeat" description="WD" evidence="8">
    <location>
        <begin position="595"/>
        <end position="636"/>
    </location>
</feature>
<keyword evidence="4" id="KW-0677">Repeat</keyword>
<feature type="compositionally biased region" description="Low complexity" evidence="10">
    <location>
        <begin position="11"/>
        <end position="22"/>
    </location>
</feature>
<feature type="compositionally biased region" description="Basic and acidic residues" evidence="10">
    <location>
        <begin position="37"/>
        <end position="48"/>
    </location>
</feature>
<evidence type="ECO:0000256" key="4">
    <source>
        <dbReference type="ARBA" id="ARBA00022737"/>
    </source>
</evidence>
<gene>
    <name evidence="11" type="ORF">CXG81DRAFT_24082</name>
</gene>
<feature type="region of interest" description="Disordered" evidence="10">
    <location>
        <begin position="1193"/>
        <end position="1244"/>
    </location>
</feature>
<evidence type="ECO:0008006" key="13">
    <source>
        <dbReference type="Google" id="ProtNLM"/>
    </source>
</evidence>
<feature type="region of interest" description="Disordered" evidence="10">
    <location>
        <begin position="1584"/>
        <end position="1641"/>
    </location>
</feature>